<keyword evidence="6" id="KW-1185">Reference proteome</keyword>
<evidence type="ECO:0000313" key="5">
    <source>
        <dbReference type="EnsemblPlants" id="Solyc12g036450.2.1"/>
    </source>
</evidence>
<dbReference type="AlphaFoldDB" id="A0A3Q7J7X5"/>
<evidence type="ECO:0000256" key="1">
    <source>
        <dbReference type="ARBA" id="ARBA00007820"/>
    </source>
</evidence>
<reference evidence="5" key="2">
    <citation type="submission" date="2019-01" db="UniProtKB">
        <authorList>
            <consortium name="EnsemblPlants"/>
        </authorList>
    </citation>
    <scope>IDENTIFICATION</scope>
    <source>
        <strain evidence="5">cv. Heinz 1706</strain>
    </source>
</reference>
<organism evidence="5">
    <name type="scientific">Solanum lycopersicum</name>
    <name type="common">Tomato</name>
    <name type="synonym">Lycopersicon esculentum</name>
    <dbReference type="NCBI Taxonomy" id="4081"/>
    <lineage>
        <taxon>Eukaryota</taxon>
        <taxon>Viridiplantae</taxon>
        <taxon>Streptophyta</taxon>
        <taxon>Embryophyta</taxon>
        <taxon>Tracheophyta</taxon>
        <taxon>Spermatophyta</taxon>
        <taxon>Magnoliopsida</taxon>
        <taxon>eudicotyledons</taxon>
        <taxon>Gunneridae</taxon>
        <taxon>Pentapetalae</taxon>
        <taxon>asterids</taxon>
        <taxon>lamiids</taxon>
        <taxon>Solanales</taxon>
        <taxon>Solanaceae</taxon>
        <taxon>Solanoideae</taxon>
        <taxon>Solaneae</taxon>
        <taxon>Solanum</taxon>
        <taxon>Solanum subgen. Lycopersicon</taxon>
    </lineage>
</organism>
<proteinExistence type="inferred from homology"/>
<evidence type="ECO:0000313" key="6">
    <source>
        <dbReference type="Proteomes" id="UP000004994"/>
    </source>
</evidence>
<dbReference type="GO" id="GO:0006412">
    <property type="term" value="P:translation"/>
    <property type="evidence" value="ECO:0007669"/>
    <property type="project" value="InterPro"/>
</dbReference>
<dbReference type="Pfam" id="PF01251">
    <property type="entry name" value="Ribosomal_S7e"/>
    <property type="match status" value="1"/>
</dbReference>
<evidence type="ECO:0000256" key="4">
    <source>
        <dbReference type="RuleBase" id="RU364105"/>
    </source>
</evidence>
<comment type="similarity">
    <text evidence="1 4">Belongs to the eukaryotic ribosomal protein eS7 family.</text>
</comment>
<dbReference type="Proteomes" id="UP000004994">
    <property type="component" value="Chromosome 12"/>
</dbReference>
<dbReference type="STRING" id="4081.A0A3Q7J7X5"/>
<dbReference type="GO" id="GO:0005840">
    <property type="term" value="C:ribosome"/>
    <property type="evidence" value="ECO:0007669"/>
    <property type="project" value="UniProtKB-KW"/>
</dbReference>
<protein>
    <recommendedName>
        <fullName evidence="4">40S ribosomal protein S7</fullName>
    </recommendedName>
</protein>
<accession>A0A3Q7J7X5</accession>
<sequence>MYTSRQKIHKDKDAEPEFEEFVAQALFDMENTNQELKSELKDLYINSALQLDVSGNRKAVVIHVP</sequence>
<evidence type="ECO:0000256" key="2">
    <source>
        <dbReference type="ARBA" id="ARBA00022980"/>
    </source>
</evidence>
<reference evidence="5" key="1">
    <citation type="journal article" date="2012" name="Nature">
        <title>The tomato genome sequence provides insights into fleshy fruit evolution.</title>
        <authorList>
            <consortium name="Tomato Genome Consortium"/>
        </authorList>
    </citation>
    <scope>NUCLEOTIDE SEQUENCE [LARGE SCALE GENOMIC DNA]</scope>
    <source>
        <strain evidence="5">cv. Heinz 1706</strain>
    </source>
</reference>
<evidence type="ECO:0000256" key="3">
    <source>
        <dbReference type="ARBA" id="ARBA00023274"/>
    </source>
</evidence>
<dbReference type="PANTHER" id="PTHR11278">
    <property type="entry name" value="40S RIBOSOMAL PROTEIN S7"/>
    <property type="match status" value="1"/>
</dbReference>
<keyword evidence="2 4" id="KW-0689">Ribosomal protein</keyword>
<dbReference type="GO" id="GO:0003735">
    <property type="term" value="F:structural constituent of ribosome"/>
    <property type="evidence" value="ECO:0007669"/>
    <property type="project" value="InterPro"/>
</dbReference>
<dbReference type="InParanoid" id="A0A3Q7J7X5"/>
<dbReference type="InterPro" id="IPR000554">
    <property type="entry name" value="Ribosomal_eS7"/>
</dbReference>
<dbReference type="GO" id="GO:1990904">
    <property type="term" value="C:ribonucleoprotein complex"/>
    <property type="evidence" value="ECO:0007669"/>
    <property type="project" value="UniProtKB-KW"/>
</dbReference>
<dbReference type="Gramene" id="Solyc12g036450.2.1">
    <property type="protein sequence ID" value="Solyc12g036450.2.1"/>
    <property type="gene ID" value="Solyc12g036450.2"/>
</dbReference>
<dbReference type="OMA" id="AACKVEI"/>
<dbReference type="EnsemblPlants" id="Solyc12g036450.2.1">
    <property type="protein sequence ID" value="Solyc12g036450.2.1"/>
    <property type="gene ID" value="Solyc12g036450.2"/>
</dbReference>
<dbReference type="SMR" id="A0A3Q7J7X5"/>
<dbReference type="PANTHER" id="PTHR11278:SF27">
    <property type="entry name" value="40S RIBOSOMAL PROTEIN S7"/>
    <property type="match status" value="1"/>
</dbReference>
<name>A0A3Q7J7X5_SOLLC</name>
<keyword evidence="3 4" id="KW-0687">Ribonucleoprotein</keyword>